<dbReference type="GO" id="GO:0000155">
    <property type="term" value="F:phosphorelay sensor kinase activity"/>
    <property type="evidence" value="ECO:0007669"/>
    <property type="project" value="InterPro"/>
</dbReference>
<proteinExistence type="predicted"/>
<dbReference type="InterPro" id="IPR050482">
    <property type="entry name" value="Sensor_HK_TwoCompSys"/>
</dbReference>
<dbReference type="Proteomes" id="UP000612893">
    <property type="component" value="Unassembled WGS sequence"/>
</dbReference>
<comment type="caution">
    <text evidence="5">The sequence shown here is derived from an EMBL/GenBank/DDBJ whole genome shotgun (WGS) entry which is preliminary data.</text>
</comment>
<dbReference type="Pfam" id="PF07730">
    <property type="entry name" value="HisKA_3"/>
    <property type="match status" value="1"/>
</dbReference>
<evidence type="ECO:0000259" key="4">
    <source>
        <dbReference type="Pfam" id="PF07730"/>
    </source>
</evidence>
<accession>A0A934K6Q4</accession>
<dbReference type="CDD" id="cd16917">
    <property type="entry name" value="HATPase_UhpB-NarQ-NarX-like"/>
    <property type="match status" value="1"/>
</dbReference>
<name>A0A934K6Q4_9BACT</name>
<evidence type="ECO:0000256" key="2">
    <source>
        <dbReference type="ARBA" id="ARBA00022777"/>
    </source>
</evidence>
<evidence type="ECO:0000313" key="6">
    <source>
        <dbReference type="Proteomes" id="UP000612893"/>
    </source>
</evidence>
<dbReference type="SUPFAM" id="SSF55874">
    <property type="entry name" value="ATPase domain of HSP90 chaperone/DNA topoisomerase II/histidine kinase"/>
    <property type="match status" value="1"/>
</dbReference>
<evidence type="ECO:0000256" key="1">
    <source>
        <dbReference type="ARBA" id="ARBA00022679"/>
    </source>
</evidence>
<dbReference type="PANTHER" id="PTHR24421:SF63">
    <property type="entry name" value="SENSOR HISTIDINE KINASE DESK"/>
    <property type="match status" value="1"/>
</dbReference>
<keyword evidence="1" id="KW-0808">Transferase</keyword>
<reference evidence="5" key="1">
    <citation type="submission" date="2020-10" db="EMBL/GenBank/DDBJ databases">
        <title>Ca. Dormibacterota MAGs.</title>
        <authorList>
            <person name="Montgomery K."/>
        </authorList>
    </citation>
    <scope>NUCLEOTIDE SEQUENCE [LARGE SCALE GENOMIC DNA]</scope>
    <source>
        <strain evidence="5">SC8812_S17_10</strain>
    </source>
</reference>
<dbReference type="Gene3D" id="1.20.5.1930">
    <property type="match status" value="1"/>
</dbReference>
<dbReference type="GO" id="GO:0016020">
    <property type="term" value="C:membrane"/>
    <property type="evidence" value="ECO:0007669"/>
    <property type="project" value="InterPro"/>
</dbReference>
<dbReference type="InterPro" id="IPR036890">
    <property type="entry name" value="HATPase_C_sf"/>
</dbReference>
<dbReference type="EMBL" id="JAEKNR010000061">
    <property type="protein sequence ID" value="MBJ7597436.1"/>
    <property type="molecule type" value="Genomic_DNA"/>
</dbReference>
<protein>
    <recommendedName>
        <fullName evidence="4">Signal transduction histidine kinase subgroup 3 dimerisation and phosphoacceptor domain-containing protein</fullName>
    </recommendedName>
</protein>
<keyword evidence="3" id="KW-0902">Two-component regulatory system</keyword>
<dbReference type="Gene3D" id="3.30.565.10">
    <property type="entry name" value="Histidine kinase-like ATPase, C-terminal domain"/>
    <property type="match status" value="1"/>
</dbReference>
<evidence type="ECO:0000256" key="3">
    <source>
        <dbReference type="ARBA" id="ARBA00023012"/>
    </source>
</evidence>
<dbReference type="PANTHER" id="PTHR24421">
    <property type="entry name" value="NITRATE/NITRITE SENSOR PROTEIN NARX-RELATED"/>
    <property type="match status" value="1"/>
</dbReference>
<dbReference type="GO" id="GO:0046983">
    <property type="term" value="F:protein dimerization activity"/>
    <property type="evidence" value="ECO:0007669"/>
    <property type="project" value="InterPro"/>
</dbReference>
<gene>
    <name evidence="5" type="ORF">JF922_05040</name>
</gene>
<dbReference type="RefSeq" id="WP_338199654.1">
    <property type="nucleotide sequence ID" value="NZ_JAEKNR010000061.1"/>
</dbReference>
<keyword evidence="6" id="KW-1185">Reference proteome</keyword>
<keyword evidence="2" id="KW-0418">Kinase</keyword>
<dbReference type="AlphaFoldDB" id="A0A934K6Q4"/>
<feature type="domain" description="Signal transduction histidine kinase subgroup 3 dimerisation and phosphoacceptor" evidence="4">
    <location>
        <begin position="65"/>
        <end position="132"/>
    </location>
</feature>
<sequence>MIVAITGLAAAVDAVRAVAPIGLATDVLEVAVGGAGAAGIAFLLRSYAELQEARDHGARLAVAEERLRLARDLHDELGQRLSLIVLKSEMIRMDVPDDAIPRLGTHADDIVVAARAALDSLRDVVTGFRQPNLEAELASAQSSLKSAGIDCECRNSVGVISASTAAVLAWSVREATTNVLRHSQAIRCFIQLRRVGELAELEVRDDGRGAADLTPGNGLQGIDERAQRLGGRLLTSATGAGFTLRLIVPAG</sequence>
<evidence type="ECO:0000313" key="5">
    <source>
        <dbReference type="EMBL" id="MBJ7597436.1"/>
    </source>
</evidence>
<organism evidence="5 6">
    <name type="scientific">Candidatus Nephthysia bennettiae</name>
    <dbReference type="NCBI Taxonomy" id="3127016"/>
    <lineage>
        <taxon>Bacteria</taxon>
        <taxon>Bacillati</taxon>
        <taxon>Candidatus Dormiibacterota</taxon>
        <taxon>Candidatus Dormibacteria</taxon>
        <taxon>Candidatus Dormibacterales</taxon>
        <taxon>Candidatus Dormibacteraceae</taxon>
        <taxon>Candidatus Nephthysia</taxon>
    </lineage>
</organism>
<dbReference type="InterPro" id="IPR011712">
    <property type="entry name" value="Sig_transdc_His_kin_sub3_dim/P"/>
</dbReference>